<keyword evidence="4" id="KW-1185">Reference proteome</keyword>
<comment type="caution">
    <text evidence="3">The sequence shown here is derived from an EMBL/GenBank/DDBJ whole genome shotgun (WGS) entry which is preliminary data.</text>
</comment>
<dbReference type="PANTHER" id="PTHR33021">
    <property type="entry name" value="BLUE COPPER PROTEIN"/>
    <property type="match status" value="1"/>
</dbReference>
<gene>
    <name evidence="3" type="ORF">CMV_012402</name>
</gene>
<evidence type="ECO:0000256" key="1">
    <source>
        <dbReference type="SAM" id="SignalP"/>
    </source>
</evidence>
<dbReference type="InterPro" id="IPR003245">
    <property type="entry name" value="Phytocyanin_dom"/>
</dbReference>
<dbReference type="GO" id="GO:0009055">
    <property type="term" value="F:electron transfer activity"/>
    <property type="evidence" value="ECO:0007669"/>
    <property type="project" value="InterPro"/>
</dbReference>
<dbReference type="GO" id="GO:0005886">
    <property type="term" value="C:plasma membrane"/>
    <property type="evidence" value="ECO:0007669"/>
    <property type="project" value="TreeGrafter"/>
</dbReference>
<dbReference type="AlphaFoldDB" id="A0A8J4RFP4"/>
<proteinExistence type="predicted"/>
<feature type="domain" description="Phytocyanin" evidence="2">
    <location>
        <begin position="38"/>
        <end position="158"/>
    </location>
</feature>
<reference evidence="3" key="1">
    <citation type="submission" date="2020-03" db="EMBL/GenBank/DDBJ databases">
        <title>Castanea mollissima Vanexum genome sequencing.</title>
        <authorList>
            <person name="Staton M."/>
        </authorList>
    </citation>
    <scope>NUCLEOTIDE SEQUENCE</scope>
    <source>
        <tissue evidence="3">Leaf</tissue>
    </source>
</reference>
<sequence length="279" mass="29923">MAMATLTMANLTVVIALLIAAATAASNAPASAPVTGYTNHTVGGAVGWFFNSTTNTSATNYSAWAANQTFNLGDYLIFISISNTTVIQTYNETVYRNCTMDEAEDGDTYQYDGGQNQYEKSLTVAVPLTIVGTNYYFSDADDGAQCQSGMAFEIQVNHGLGLPPYLNQPPPPPYIEPPGPDTAQSPPTTILNSPANSGFRGGASLTGVLCYQTEKSEGEDREALSLLFSSLLYALLDCDSEKYLTIISLSPSSIPSPFRQLLSLGICDWNLRKKEGKWG</sequence>
<organism evidence="3 4">
    <name type="scientific">Castanea mollissima</name>
    <name type="common">Chinese chestnut</name>
    <dbReference type="NCBI Taxonomy" id="60419"/>
    <lineage>
        <taxon>Eukaryota</taxon>
        <taxon>Viridiplantae</taxon>
        <taxon>Streptophyta</taxon>
        <taxon>Embryophyta</taxon>
        <taxon>Tracheophyta</taxon>
        <taxon>Spermatophyta</taxon>
        <taxon>Magnoliopsida</taxon>
        <taxon>eudicotyledons</taxon>
        <taxon>Gunneridae</taxon>
        <taxon>Pentapetalae</taxon>
        <taxon>rosids</taxon>
        <taxon>fabids</taxon>
        <taxon>Fagales</taxon>
        <taxon>Fagaceae</taxon>
        <taxon>Castanea</taxon>
    </lineage>
</organism>
<evidence type="ECO:0000259" key="2">
    <source>
        <dbReference type="PROSITE" id="PS51485"/>
    </source>
</evidence>
<dbReference type="OrthoDB" id="688954at2759"/>
<dbReference type="FunFam" id="2.60.40.420:FF:000048">
    <property type="entry name" value="Early nodulin-like protein 18"/>
    <property type="match status" value="1"/>
</dbReference>
<dbReference type="SUPFAM" id="SSF49503">
    <property type="entry name" value="Cupredoxins"/>
    <property type="match status" value="1"/>
</dbReference>
<dbReference type="EMBL" id="JRKL02001581">
    <property type="protein sequence ID" value="KAF3963181.1"/>
    <property type="molecule type" value="Genomic_DNA"/>
</dbReference>
<dbReference type="InterPro" id="IPR039391">
    <property type="entry name" value="Phytocyanin-like"/>
</dbReference>
<evidence type="ECO:0000313" key="4">
    <source>
        <dbReference type="Proteomes" id="UP000737018"/>
    </source>
</evidence>
<dbReference type="PANTHER" id="PTHR33021:SF213">
    <property type="entry name" value="OS12G0454600 PROTEIN"/>
    <property type="match status" value="1"/>
</dbReference>
<keyword evidence="1" id="KW-0732">Signal</keyword>
<protein>
    <recommendedName>
        <fullName evidence="2">Phytocyanin domain-containing protein</fullName>
    </recommendedName>
</protein>
<dbReference type="Pfam" id="PF02298">
    <property type="entry name" value="Cu_bind_like"/>
    <property type="match status" value="1"/>
</dbReference>
<dbReference type="PROSITE" id="PS51485">
    <property type="entry name" value="PHYTOCYANIN"/>
    <property type="match status" value="1"/>
</dbReference>
<evidence type="ECO:0000313" key="3">
    <source>
        <dbReference type="EMBL" id="KAF3963181.1"/>
    </source>
</evidence>
<accession>A0A8J4RFP4</accession>
<feature type="chain" id="PRO_5035293062" description="Phytocyanin domain-containing protein" evidence="1">
    <location>
        <begin position="26"/>
        <end position="279"/>
    </location>
</feature>
<dbReference type="Proteomes" id="UP000737018">
    <property type="component" value="Unassembled WGS sequence"/>
</dbReference>
<name>A0A8J4RFP4_9ROSI</name>
<feature type="signal peptide" evidence="1">
    <location>
        <begin position="1"/>
        <end position="25"/>
    </location>
</feature>
<dbReference type="InterPro" id="IPR008972">
    <property type="entry name" value="Cupredoxin"/>
</dbReference>
<dbReference type="Gene3D" id="2.60.40.420">
    <property type="entry name" value="Cupredoxins - blue copper proteins"/>
    <property type="match status" value="1"/>
</dbReference>